<reference evidence="1" key="1">
    <citation type="submission" date="2019-04" db="EMBL/GenBank/DDBJ databases">
        <title>Microbes associate with the intestines of laboratory mice.</title>
        <authorList>
            <person name="Navarre W."/>
            <person name="Wong E."/>
            <person name="Huang K."/>
            <person name="Tropini C."/>
            <person name="Ng K."/>
            <person name="Yu B."/>
        </authorList>
    </citation>
    <scope>NUCLEOTIDE SEQUENCE</scope>
    <source>
        <strain evidence="1">NM04_E33</strain>
    </source>
</reference>
<sequence length="62" mass="6934">MVSESDLSGSAIPKKLAFDKNTETKGVKKLIVIPTTNLLLTLKSNTMKNSLQNYKLFFKTML</sequence>
<keyword evidence="2" id="KW-1185">Reference proteome</keyword>
<gene>
    <name evidence="1" type="ORF">E5331_05020</name>
</gene>
<evidence type="ECO:0000313" key="2">
    <source>
        <dbReference type="Proteomes" id="UP000306319"/>
    </source>
</evidence>
<comment type="caution">
    <text evidence="1">The sequence shown here is derived from an EMBL/GenBank/DDBJ whole genome shotgun (WGS) entry which is preliminary data.</text>
</comment>
<evidence type="ECO:0000313" key="1">
    <source>
        <dbReference type="EMBL" id="TGY79740.1"/>
    </source>
</evidence>
<accession>A0AC61RH24</accession>
<organism evidence="1 2">
    <name type="scientific">Lepagella muris</name>
    <dbReference type="NCBI Taxonomy" id="3032870"/>
    <lineage>
        <taxon>Bacteria</taxon>
        <taxon>Pseudomonadati</taxon>
        <taxon>Bacteroidota</taxon>
        <taxon>Bacteroidia</taxon>
        <taxon>Bacteroidales</taxon>
        <taxon>Muribaculaceae</taxon>
        <taxon>Lepagella</taxon>
    </lineage>
</organism>
<dbReference type="EMBL" id="SRYB01000005">
    <property type="protein sequence ID" value="TGY79740.1"/>
    <property type="molecule type" value="Genomic_DNA"/>
</dbReference>
<proteinExistence type="predicted"/>
<name>A0AC61RH24_9BACT</name>
<protein>
    <submittedName>
        <fullName evidence="1">Uncharacterized protein</fullName>
    </submittedName>
</protein>
<dbReference type="Proteomes" id="UP000306319">
    <property type="component" value="Unassembled WGS sequence"/>
</dbReference>